<dbReference type="Gene3D" id="2.60.210.10">
    <property type="entry name" value="Apoptosis, Tumor Necrosis Factor Receptor Associated Protein 2, Chain A"/>
    <property type="match status" value="1"/>
</dbReference>
<evidence type="ECO:0000256" key="2">
    <source>
        <dbReference type="SAM" id="MobiDB-lite"/>
    </source>
</evidence>
<feature type="region of interest" description="Disordered" evidence="2">
    <location>
        <begin position="904"/>
        <end position="1066"/>
    </location>
</feature>
<feature type="compositionally biased region" description="Polar residues" evidence="2">
    <location>
        <begin position="1010"/>
        <end position="1022"/>
    </location>
</feature>
<feature type="region of interest" description="Disordered" evidence="2">
    <location>
        <begin position="1144"/>
        <end position="1170"/>
    </location>
</feature>
<dbReference type="PROSITE" id="PS50144">
    <property type="entry name" value="MATH"/>
    <property type="match status" value="1"/>
</dbReference>
<feature type="compositionally biased region" description="Polar residues" evidence="2">
    <location>
        <begin position="970"/>
        <end position="1003"/>
    </location>
</feature>
<feature type="compositionally biased region" description="Acidic residues" evidence="2">
    <location>
        <begin position="763"/>
        <end position="782"/>
    </location>
</feature>
<feature type="region of interest" description="Disordered" evidence="2">
    <location>
        <begin position="336"/>
        <end position="428"/>
    </location>
</feature>
<sequence length="1170" mass="126565">MDKLKLRHLEMRSLIQDVEKNMHSIKQAKDQRVREIRNAVELMVARLESQLSGKLATLISQRTHLSQEVELLESLLQEVQTQLNSASKANLIFRSMALSTMFAEVHKTPMASLVSAPVPAEFQSEIVPAYDSSIFVMRNFTLLRQRVDPVYSPPLHVGGLSWRLKVYPDGNGVVRGNYLSVFLELSAGIREPSKYEYRVEMVHQASRDPSKNIAREFASEFEVGECWGYNRFFRLDLLSSEGYLSASDDTLVLEFHVRAPTFFQKCRDLQWYVSQLETNEGNYLAQIADYKDRLALELGRAAATANVVTSTTAPSEPGPSALTMNPPSVAATTTTTMAVATTPPTRPSDSKDRRPLSGDGADSGHLSHPLEPSKAGGGVLVTRMRVTNGVKTERFNSSPRTERGGMDNEEQQPDRKKTEKPHIDDSPIVEEAHEFGVDFDEGEHFADAEEADQSAAGDNAVCHVEGEDLHESLSEVGAVEDFEMDGSLASNPVEDYEEDDEDEDDDDEVDDDRSDTGDEYEEAEGTSTALVGGRNEVGLETVTENVDGFAGSDLVQPFEVSQFQTINSARCTTAEIGQQQRPTLPSETLAGVNGFRTLFGNLSHEAASSALQCDGNPERTALWRRRAETQMQLCQDTEFGLSPTRRLLEPGGSSSSRVNDGTGPATFFALKPPAKASLLPIKTSSSRIISYGDQERHGRLCSPISMTRTPTTTVGGSAPFSSVLTTPSTSLTSAATTTGSLSFAYAMHAIGLDSSSSLSFHAEEEDDDDDNGDDDDDGDEEENKAYCMERVEEQDQARNAGVSARGGADMEENEEDEDSFTSLPPPPRLTNVCRRPLSEASAAAGCICSLQATAAQNRSSTGAHRNENDVDDTAMTGDRDVSESAMDTCSCRRPWSRPAFVTATSFSGNRTTNRTSSGSDDGEDLSTLPQMPRTRSLTSTTWRPPPPHLPATHIVPLTPSLNTRPPLDCSPSNFTGPSECSRAKSTASEPTLKQRIATTVTETQPDESYASANNSPRSSPTVNREKKPTGMMQATVNDCDTAAGSTPEPRNVTASSPSSSVSPKSAATEIMTGKKLPSTAKTSDVSLAVLCKRIGRLQGEAKAIAQSLGLPSDTLKTAATSTWPDSFTSSIPLESNINASLETPSSSAAAVEKQLTDTSKNVPSNSRLPE</sequence>
<dbReference type="GO" id="GO:0016235">
    <property type="term" value="C:aggresome"/>
    <property type="evidence" value="ECO:0007669"/>
    <property type="project" value="TreeGrafter"/>
</dbReference>
<feature type="coiled-coil region" evidence="1">
    <location>
        <begin position="62"/>
        <end position="89"/>
    </location>
</feature>
<dbReference type="InterPro" id="IPR008974">
    <property type="entry name" value="TRAF-like"/>
</dbReference>
<feature type="region of interest" description="Disordered" evidence="2">
    <location>
        <begin position="484"/>
        <end position="533"/>
    </location>
</feature>
<dbReference type="PANTHER" id="PTHR36754:SF2">
    <property type="entry name" value="E3 UBIQUITIN-PROTEIN LIGASE TRIM37"/>
    <property type="match status" value="1"/>
</dbReference>
<name>A0A0X3PMC6_SCHSO</name>
<feature type="domain" description="MATH" evidence="3">
    <location>
        <begin position="130"/>
        <end position="257"/>
    </location>
</feature>
<dbReference type="EMBL" id="GEEE01010321">
    <property type="protein sequence ID" value="JAP52904.1"/>
    <property type="molecule type" value="Transcribed_RNA"/>
</dbReference>
<dbReference type="SMART" id="SM00061">
    <property type="entry name" value="MATH"/>
    <property type="match status" value="1"/>
</dbReference>
<feature type="region of interest" description="Disordered" evidence="2">
    <location>
        <begin position="309"/>
        <end position="328"/>
    </location>
</feature>
<dbReference type="InterPro" id="IPR037299">
    <property type="entry name" value="TRIM37_MATH"/>
</dbReference>
<dbReference type="InterPro" id="IPR053003">
    <property type="entry name" value="TRIM_RBCC_E3_ubiq-ligases"/>
</dbReference>
<evidence type="ECO:0000313" key="4">
    <source>
        <dbReference type="EMBL" id="JAP52904.1"/>
    </source>
</evidence>
<dbReference type="GO" id="GO:0031625">
    <property type="term" value="F:ubiquitin protein ligase binding"/>
    <property type="evidence" value="ECO:0007669"/>
    <property type="project" value="TreeGrafter"/>
</dbReference>
<feature type="compositionally biased region" description="Polar residues" evidence="2">
    <location>
        <begin position="927"/>
        <end position="942"/>
    </location>
</feature>
<feature type="compositionally biased region" description="Acidic residues" evidence="2">
    <location>
        <begin position="494"/>
        <end position="524"/>
    </location>
</feature>
<dbReference type="GO" id="GO:0070842">
    <property type="term" value="P:aggresome assembly"/>
    <property type="evidence" value="ECO:0007669"/>
    <property type="project" value="TreeGrafter"/>
</dbReference>
<dbReference type="AlphaFoldDB" id="A0A0X3PMC6"/>
<gene>
    <name evidence="4" type="ORF">TR123736</name>
</gene>
<dbReference type="SUPFAM" id="SSF49599">
    <property type="entry name" value="TRAF domain-like"/>
    <property type="match status" value="1"/>
</dbReference>
<dbReference type="GO" id="GO:0051865">
    <property type="term" value="P:protein autoubiquitination"/>
    <property type="evidence" value="ECO:0007669"/>
    <property type="project" value="TreeGrafter"/>
</dbReference>
<dbReference type="Pfam" id="PF22486">
    <property type="entry name" value="MATH_2"/>
    <property type="match status" value="1"/>
</dbReference>
<feature type="compositionally biased region" description="Low complexity" evidence="2">
    <location>
        <begin position="1052"/>
        <end position="1066"/>
    </location>
</feature>
<evidence type="ECO:0000259" key="3">
    <source>
        <dbReference type="PROSITE" id="PS50144"/>
    </source>
</evidence>
<dbReference type="GO" id="GO:0005164">
    <property type="term" value="F:tumor necrosis factor receptor binding"/>
    <property type="evidence" value="ECO:0007669"/>
    <property type="project" value="TreeGrafter"/>
</dbReference>
<dbReference type="GO" id="GO:0061630">
    <property type="term" value="F:ubiquitin protein ligase activity"/>
    <property type="evidence" value="ECO:0007669"/>
    <property type="project" value="TreeGrafter"/>
</dbReference>
<organism evidence="4">
    <name type="scientific">Schistocephalus solidus</name>
    <name type="common">Tapeworm</name>
    <dbReference type="NCBI Taxonomy" id="70667"/>
    <lineage>
        <taxon>Eukaryota</taxon>
        <taxon>Metazoa</taxon>
        <taxon>Spiralia</taxon>
        <taxon>Lophotrochozoa</taxon>
        <taxon>Platyhelminthes</taxon>
        <taxon>Cestoda</taxon>
        <taxon>Eucestoda</taxon>
        <taxon>Diphyllobothriidea</taxon>
        <taxon>Diphyllobothriidae</taxon>
        <taxon>Schistocephalus</taxon>
    </lineage>
</organism>
<dbReference type="InterPro" id="IPR002083">
    <property type="entry name" value="MATH/TRAF_dom"/>
</dbReference>
<dbReference type="GO" id="GO:0005778">
    <property type="term" value="C:peroxisomal membrane"/>
    <property type="evidence" value="ECO:0007669"/>
    <property type="project" value="TreeGrafter"/>
</dbReference>
<feature type="region of interest" description="Disordered" evidence="2">
    <location>
        <begin position="760"/>
        <end position="832"/>
    </location>
</feature>
<evidence type="ECO:0000256" key="1">
    <source>
        <dbReference type="SAM" id="Coils"/>
    </source>
</evidence>
<feature type="region of interest" description="Disordered" evidence="2">
    <location>
        <begin position="855"/>
        <end position="881"/>
    </location>
</feature>
<dbReference type="CDD" id="cd03773">
    <property type="entry name" value="MATH_TRIM37"/>
    <property type="match status" value="1"/>
</dbReference>
<proteinExistence type="predicted"/>
<dbReference type="PANTHER" id="PTHR36754">
    <property type="entry name" value="E3 UBIQUITIN-PROTEIN LIGASE TRIM37"/>
    <property type="match status" value="1"/>
</dbReference>
<protein>
    <recommendedName>
        <fullName evidence="3">MATH domain-containing protein</fullName>
    </recommendedName>
</protein>
<feature type="compositionally biased region" description="Basic and acidic residues" evidence="2">
    <location>
        <begin position="400"/>
        <end position="428"/>
    </location>
</feature>
<dbReference type="GO" id="GO:0006513">
    <property type="term" value="P:protein monoubiquitination"/>
    <property type="evidence" value="ECO:0007669"/>
    <property type="project" value="TreeGrafter"/>
</dbReference>
<feature type="compositionally biased region" description="Polar residues" evidence="2">
    <location>
        <begin position="1156"/>
        <end position="1170"/>
    </location>
</feature>
<accession>A0A0X3PMC6</accession>
<feature type="compositionally biased region" description="Basic and acidic residues" evidence="2">
    <location>
        <begin position="783"/>
        <end position="796"/>
    </location>
</feature>
<feature type="compositionally biased region" description="Acidic residues" evidence="2">
    <location>
        <begin position="809"/>
        <end position="819"/>
    </location>
</feature>
<feature type="compositionally biased region" description="Polar residues" evidence="2">
    <location>
        <begin position="904"/>
        <end position="919"/>
    </location>
</feature>
<keyword evidence="1" id="KW-0175">Coiled coil</keyword>
<reference evidence="4" key="1">
    <citation type="submission" date="2016-01" db="EMBL/GenBank/DDBJ databases">
        <title>Reference transcriptome for the parasite Schistocephalus solidus: insights into the molecular evolution of parasitism.</title>
        <authorList>
            <person name="Hebert F.O."/>
            <person name="Grambauer S."/>
            <person name="Barber I."/>
            <person name="Landry C.R."/>
            <person name="Aubin-Horth N."/>
        </authorList>
    </citation>
    <scope>NUCLEOTIDE SEQUENCE</scope>
</reference>